<dbReference type="Gene3D" id="3.60.120.10">
    <property type="entry name" value="Anthranilate synthase"/>
    <property type="match status" value="1"/>
</dbReference>
<dbReference type="InterPro" id="IPR006805">
    <property type="entry name" value="Anth_synth_I_N"/>
</dbReference>
<organism evidence="4">
    <name type="scientific">Geoalkalibacter subterraneus</name>
    <dbReference type="NCBI Taxonomy" id="483547"/>
    <lineage>
        <taxon>Bacteria</taxon>
        <taxon>Pseudomonadati</taxon>
        <taxon>Thermodesulfobacteriota</taxon>
        <taxon>Desulfuromonadia</taxon>
        <taxon>Desulfuromonadales</taxon>
        <taxon>Geoalkalibacteraceae</taxon>
        <taxon>Geoalkalibacter</taxon>
    </lineage>
</organism>
<dbReference type="SUPFAM" id="SSF56322">
    <property type="entry name" value="ADC synthase"/>
    <property type="match status" value="1"/>
</dbReference>
<dbReference type="InterPro" id="IPR019999">
    <property type="entry name" value="Anth_synth_I-like"/>
</dbReference>
<dbReference type="Pfam" id="PF04715">
    <property type="entry name" value="Anth_synt_I_N"/>
    <property type="match status" value="1"/>
</dbReference>
<dbReference type="Proteomes" id="UP000886162">
    <property type="component" value="Unassembled WGS sequence"/>
</dbReference>
<evidence type="ECO:0000259" key="2">
    <source>
        <dbReference type="Pfam" id="PF00425"/>
    </source>
</evidence>
<evidence type="ECO:0000259" key="3">
    <source>
        <dbReference type="Pfam" id="PF04715"/>
    </source>
</evidence>
<feature type="non-terminal residue" evidence="4">
    <location>
        <position position="390"/>
    </location>
</feature>
<feature type="domain" description="Chorismate-utilising enzyme C-terminal" evidence="2">
    <location>
        <begin position="227"/>
        <end position="388"/>
    </location>
</feature>
<protein>
    <submittedName>
        <fullName evidence="4">Anthranilate synthase component I family protein</fullName>
    </submittedName>
</protein>
<feature type="compositionally biased region" description="Polar residues" evidence="1">
    <location>
        <begin position="205"/>
        <end position="223"/>
    </location>
</feature>
<comment type="caution">
    <text evidence="4">The sequence shown here is derived from an EMBL/GenBank/DDBJ whole genome shotgun (WGS) entry which is preliminary data.</text>
</comment>
<sequence length="390" mass="43296">MAQMRSVPGGGSSVVADQPPGLMRIVSVFKNTPMKTVFSCTVALDNFDPLRLYRNLAPGSPGFLQSLNPGPATGRYSIVALRTQDRFCLASGRLTRIAGQTRQMLDGDPFAVLAQIFEERRIPRTPETPYFPGGFFGYLGYDLAGWIEDLPRLAYRDIDLPVLCLDWVDVTATYDHISRQLTLASLDPQVDLGELLTQVRRALTQPESRPATQSRNSPVSMQPELSQHQFMDLVRRAKKYIAAGDIYQANLSCRFSGESSREGLELYAMLRRINPSPFACYLNFPGVEIISSSPERLVSLKEGIAETRPIAGTRPRGYTPPEDTALGQALLSHPKERAEHVMLIDLERNDLGKVCHAGSVEVNEFMELERYSHVTHIVSNVKGALQDDKG</sequence>
<dbReference type="InterPro" id="IPR015890">
    <property type="entry name" value="Chorismate_C"/>
</dbReference>
<name>A0A831L7D0_9BACT</name>
<dbReference type="PANTHER" id="PTHR11236">
    <property type="entry name" value="AMINOBENZOATE/ANTHRANILATE SYNTHASE"/>
    <property type="match status" value="1"/>
</dbReference>
<dbReference type="PRINTS" id="PR00095">
    <property type="entry name" value="ANTSNTHASEI"/>
</dbReference>
<dbReference type="Pfam" id="PF00425">
    <property type="entry name" value="Chorismate_bind"/>
    <property type="match status" value="1"/>
</dbReference>
<evidence type="ECO:0000256" key="1">
    <source>
        <dbReference type="SAM" id="MobiDB-lite"/>
    </source>
</evidence>
<evidence type="ECO:0000313" key="4">
    <source>
        <dbReference type="EMBL" id="HDR46643.1"/>
    </source>
</evidence>
<dbReference type="PANTHER" id="PTHR11236:SF9">
    <property type="entry name" value="ANTHRANILATE SYNTHASE COMPONENT 1"/>
    <property type="match status" value="1"/>
</dbReference>
<feature type="domain" description="Anthranilate synthase component I N-terminal" evidence="3">
    <location>
        <begin position="45"/>
        <end position="183"/>
    </location>
</feature>
<dbReference type="InterPro" id="IPR005801">
    <property type="entry name" value="ADC_synthase"/>
</dbReference>
<dbReference type="EMBL" id="DSDO01000206">
    <property type="protein sequence ID" value="HDR46643.1"/>
    <property type="molecule type" value="Genomic_DNA"/>
</dbReference>
<reference evidence="4" key="1">
    <citation type="journal article" date="2020" name="mSystems">
        <title>Genome- and Community-Level Interaction Insights into Carbon Utilization and Element Cycling Functions of Hydrothermarchaeota in Hydrothermal Sediment.</title>
        <authorList>
            <person name="Zhou Z."/>
            <person name="Liu Y."/>
            <person name="Xu W."/>
            <person name="Pan J."/>
            <person name="Luo Z.H."/>
            <person name="Li M."/>
        </authorList>
    </citation>
    <scope>NUCLEOTIDE SEQUENCE [LARGE SCALE GENOMIC DNA]</scope>
    <source>
        <strain evidence="4">SpSt-1220</strain>
    </source>
</reference>
<accession>A0A831L7D0</accession>
<dbReference type="AlphaFoldDB" id="A0A831L7D0"/>
<feature type="region of interest" description="Disordered" evidence="1">
    <location>
        <begin position="203"/>
        <end position="223"/>
    </location>
</feature>
<dbReference type="GO" id="GO:0000162">
    <property type="term" value="P:L-tryptophan biosynthetic process"/>
    <property type="evidence" value="ECO:0007669"/>
    <property type="project" value="TreeGrafter"/>
</dbReference>
<proteinExistence type="predicted"/>
<gene>
    <name evidence="4" type="ORF">ENN94_02975</name>
</gene>